<evidence type="ECO:0000313" key="1">
    <source>
        <dbReference type="EMBL" id="MBW0465152.1"/>
    </source>
</evidence>
<dbReference type="EMBL" id="AVOT02000964">
    <property type="protein sequence ID" value="MBW0465152.1"/>
    <property type="molecule type" value="Genomic_DNA"/>
</dbReference>
<dbReference type="AlphaFoldDB" id="A0A9Q3BHP3"/>
<reference evidence="1" key="1">
    <citation type="submission" date="2021-03" db="EMBL/GenBank/DDBJ databases">
        <title>Draft genome sequence of rust myrtle Austropuccinia psidii MF-1, a brazilian biotype.</title>
        <authorList>
            <person name="Quecine M.C."/>
            <person name="Pachon D.M.R."/>
            <person name="Bonatelli M.L."/>
            <person name="Correr F.H."/>
            <person name="Franceschini L.M."/>
            <person name="Leite T.F."/>
            <person name="Margarido G.R.A."/>
            <person name="Almeida C.A."/>
            <person name="Ferrarezi J.A."/>
            <person name="Labate C.A."/>
        </authorList>
    </citation>
    <scope>NUCLEOTIDE SEQUENCE</scope>
    <source>
        <strain evidence="1">MF-1</strain>
    </source>
</reference>
<comment type="caution">
    <text evidence="1">The sequence shown here is derived from an EMBL/GenBank/DDBJ whole genome shotgun (WGS) entry which is preliminary data.</text>
</comment>
<protein>
    <submittedName>
        <fullName evidence="1">Uncharacterized protein</fullName>
    </submittedName>
</protein>
<proteinExistence type="predicted"/>
<name>A0A9Q3BHP3_9BASI</name>
<organism evidence="1 2">
    <name type="scientific">Austropuccinia psidii MF-1</name>
    <dbReference type="NCBI Taxonomy" id="1389203"/>
    <lineage>
        <taxon>Eukaryota</taxon>
        <taxon>Fungi</taxon>
        <taxon>Dikarya</taxon>
        <taxon>Basidiomycota</taxon>
        <taxon>Pucciniomycotina</taxon>
        <taxon>Pucciniomycetes</taxon>
        <taxon>Pucciniales</taxon>
        <taxon>Sphaerophragmiaceae</taxon>
        <taxon>Austropuccinia</taxon>
    </lineage>
</organism>
<accession>A0A9Q3BHP3</accession>
<keyword evidence="2" id="KW-1185">Reference proteome</keyword>
<gene>
    <name evidence="1" type="ORF">O181_004867</name>
</gene>
<sequence length="69" mass="7950">MPSQGDLRQIPLFQDARDDSFFPLDQSEGEIPFGRLLDRRRSSQRNFSQQLIKLALISVLQGVMNSQTR</sequence>
<evidence type="ECO:0000313" key="2">
    <source>
        <dbReference type="Proteomes" id="UP000765509"/>
    </source>
</evidence>
<dbReference type="Proteomes" id="UP000765509">
    <property type="component" value="Unassembled WGS sequence"/>
</dbReference>